<proteinExistence type="predicted"/>
<dbReference type="AlphaFoldDB" id="A0A1W2TPC8"/>
<reference evidence="1" key="1">
    <citation type="submission" date="2016-03" db="EMBL/GenBank/DDBJ databases">
        <title>Draft genome sequence of Rosellinia necatrix.</title>
        <authorList>
            <person name="Kanematsu S."/>
        </authorList>
    </citation>
    <scope>NUCLEOTIDE SEQUENCE [LARGE SCALE GENOMIC DNA]</scope>
    <source>
        <strain evidence="1">W97</strain>
    </source>
</reference>
<keyword evidence="2" id="KW-1185">Reference proteome</keyword>
<dbReference type="EMBL" id="DF977487">
    <property type="protein sequence ID" value="GAP90249.2"/>
    <property type="molecule type" value="Genomic_DNA"/>
</dbReference>
<organism evidence="1">
    <name type="scientific">Rosellinia necatrix</name>
    <name type="common">White root-rot fungus</name>
    <dbReference type="NCBI Taxonomy" id="77044"/>
    <lineage>
        <taxon>Eukaryota</taxon>
        <taxon>Fungi</taxon>
        <taxon>Dikarya</taxon>
        <taxon>Ascomycota</taxon>
        <taxon>Pezizomycotina</taxon>
        <taxon>Sordariomycetes</taxon>
        <taxon>Xylariomycetidae</taxon>
        <taxon>Xylariales</taxon>
        <taxon>Xylariaceae</taxon>
        <taxon>Rosellinia</taxon>
    </lineage>
</organism>
<dbReference type="STRING" id="77044.A0A1W2TPC8"/>
<dbReference type="Proteomes" id="UP000054516">
    <property type="component" value="Unassembled WGS sequence"/>
</dbReference>
<sequence>MRDWLAKKLYLKCHLLGLGRKLKDTLSKERDVTTQASAIRDQLSTSLRPKSDNVKEKEQDRAVELFITGCWGDISNDAEDTKSATIDDCVRWHILLGITKEEDEREVAGDKDLGTMIMEKWPCLAFENPAQSDVKDTKFRYKDQCSAKLNHMGLDEQETPFRVAAESGPPWLFSTMVSEGGRFYEEMKAGLMSTRPGYCHQGQCLPFSSILHHKRPGGSIFSTPLTVVATAVKEAHDDN</sequence>
<accession>A0A1W2TPC8</accession>
<evidence type="ECO:0000313" key="1">
    <source>
        <dbReference type="EMBL" id="GAP90249.2"/>
    </source>
</evidence>
<name>A0A1W2TPC8_ROSNE</name>
<protein>
    <submittedName>
        <fullName evidence="1">Uncharacterized protein</fullName>
    </submittedName>
</protein>
<evidence type="ECO:0000313" key="2">
    <source>
        <dbReference type="Proteomes" id="UP000054516"/>
    </source>
</evidence>
<gene>
    <name evidence="1" type="ORF">SAMD00023353_4201060</name>
</gene>